<feature type="region of interest" description="Disordered" evidence="1">
    <location>
        <begin position="40"/>
        <end position="71"/>
    </location>
</feature>
<comment type="caution">
    <text evidence="3">The sequence shown here is derived from an EMBL/GenBank/DDBJ whole genome shotgun (WGS) entry which is preliminary data.</text>
</comment>
<feature type="signal peptide" evidence="2">
    <location>
        <begin position="1"/>
        <end position="21"/>
    </location>
</feature>
<dbReference type="eggNOG" id="ENOG502ZD67">
    <property type="taxonomic scope" value="Bacteria"/>
</dbReference>
<proteinExistence type="predicted"/>
<name>K6X798_9MICO</name>
<evidence type="ECO:0000256" key="1">
    <source>
        <dbReference type="SAM" id="MobiDB-lite"/>
    </source>
</evidence>
<evidence type="ECO:0000256" key="2">
    <source>
        <dbReference type="SAM" id="SignalP"/>
    </source>
</evidence>
<protein>
    <submittedName>
        <fullName evidence="3">Uncharacterized protein</fullName>
    </submittedName>
</protein>
<dbReference type="STRING" id="1184609.KILIM_010_00150"/>
<feature type="chain" id="PRO_5038783941" evidence="2">
    <location>
        <begin position="22"/>
        <end position="162"/>
    </location>
</feature>
<evidence type="ECO:0000313" key="4">
    <source>
        <dbReference type="Proteomes" id="UP000008366"/>
    </source>
</evidence>
<keyword evidence="2" id="KW-0732">Signal</keyword>
<evidence type="ECO:0000313" key="3">
    <source>
        <dbReference type="EMBL" id="GAB94684.1"/>
    </source>
</evidence>
<dbReference type="OrthoDB" id="3216660at2"/>
<dbReference type="EMBL" id="BAHD01000010">
    <property type="protein sequence ID" value="GAB94684.1"/>
    <property type="molecule type" value="Genomic_DNA"/>
</dbReference>
<keyword evidence="4" id="KW-1185">Reference proteome</keyword>
<reference evidence="3 4" key="1">
    <citation type="submission" date="2012-08" db="EMBL/GenBank/DDBJ databases">
        <title>Whole genome shotgun sequence of Kineosphaera limosa NBRC 100340.</title>
        <authorList>
            <person name="Yoshida I."/>
            <person name="Isaki S."/>
            <person name="Hosoyama A."/>
            <person name="Tsuchikane K."/>
            <person name="Katsumata H."/>
            <person name="Ando Y."/>
            <person name="Ohji S."/>
            <person name="Hamada M."/>
            <person name="Tamura T."/>
            <person name="Yamazoe A."/>
            <person name="Yamazaki S."/>
            <person name="Fujita N."/>
        </authorList>
    </citation>
    <scope>NUCLEOTIDE SEQUENCE [LARGE SCALE GENOMIC DNA]</scope>
    <source>
        <strain evidence="3 4">NBRC 100340</strain>
    </source>
</reference>
<gene>
    <name evidence="3" type="ORF">KILIM_010_00150</name>
</gene>
<dbReference type="RefSeq" id="WP_006591216.1">
    <property type="nucleotide sequence ID" value="NZ_BAHD01000010.1"/>
</dbReference>
<sequence>MKFLQALAGSLSGLAIAAALAAVPDITPAEAATSPAAPAVAQARPVAHPGAARPAAASRGWSPPGDAATTPTQRAIAAAVRDSEVTADVPDDAYTVRSISVAQGGRWATAMLVPNDPDEVDGAVVLVQRRSAHWHVADLGTFEVGCGIAPSLVLRELRLTCG</sequence>
<accession>K6X798</accession>
<dbReference type="Proteomes" id="UP000008366">
    <property type="component" value="Unassembled WGS sequence"/>
</dbReference>
<organism evidence="3 4">
    <name type="scientific">Kineosphaera limosa NBRC 100340</name>
    <dbReference type="NCBI Taxonomy" id="1184609"/>
    <lineage>
        <taxon>Bacteria</taxon>
        <taxon>Bacillati</taxon>
        <taxon>Actinomycetota</taxon>
        <taxon>Actinomycetes</taxon>
        <taxon>Micrococcales</taxon>
        <taxon>Dermatophilaceae</taxon>
        <taxon>Kineosphaera</taxon>
    </lineage>
</organism>
<dbReference type="AlphaFoldDB" id="K6X798"/>
<feature type="compositionally biased region" description="Low complexity" evidence="1">
    <location>
        <begin position="40"/>
        <end position="65"/>
    </location>
</feature>